<feature type="region of interest" description="Disordered" evidence="1">
    <location>
        <begin position="101"/>
        <end position="121"/>
    </location>
</feature>
<dbReference type="EMBL" id="JAAGWQ010000167">
    <property type="protein sequence ID" value="KAF5662322.1"/>
    <property type="molecule type" value="Genomic_DNA"/>
</dbReference>
<evidence type="ECO:0000313" key="2">
    <source>
        <dbReference type="EMBL" id="KAF5662322.1"/>
    </source>
</evidence>
<evidence type="ECO:0000313" key="3">
    <source>
        <dbReference type="Proteomes" id="UP000567885"/>
    </source>
</evidence>
<feature type="region of interest" description="Disordered" evidence="1">
    <location>
        <begin position="237"/>
        <end position="291"/>
    </location>
</feature>
<dbReference type="OrthoDB" id="4736382at2759"/>
<comment type="caution">
    <text evidence="2">The sequence shown here is derived from an EMBL/GenBank/DDBJ whole genome shotgun (WGS) entry which is preliminary data.</text>
</comment>
<feature type="compositionally biased region" description="Polar residues" evidence="1">
    <location>
        <begin position="249"/>
        <end position="274"/>
    </location>
</feature>
<dbReference type="AlphaFoldDB" id="A0A8H5T327"/>
<proteinExistence type="predicted"/>
<gene>
    <name evidence="2" type="ORF">FHETE_8029</name>
</gene>
<feature type="region of interest" description="Disordered" evidence="1">
    <location>
        <begin position="313"/>
        <end position="400"/>
    </location>
</feature>
<evidence type="ECO:0000256" key="1">
    <source>
        <dbReference type="SAM" id="MobiDB-lite"/>
    </source>
</evidence>
<reference evidence="2 3" key="1">
    <citation type="submission" date="2020-05" db="EMBL/GenBank/DDBJ databases">
        <title>Identification and distribution of gene clusters putatively required for synthesis of sphingolipid metabolism inhibitors in phylogenetically diverse species of the filamentous fungus Fusarium.</title>
        <authorList>
            <person name="Kim H.-S."/>
            <person name="Busman M."/>
            <person name="Brown D.W."/>
            <person name="Divon H."/>
            <person name="Uhlig S."/>
            <person name="Proctor R.H."/>
        </authorList>
    </citation>
    <scope>NUCLEOTIDE SEQUENCE [LARGE SCALE GENOMIC DNA]</scope>
    <source>
        <strain evidence="2 3">NRRL 20693</strain>
    </source>
</reference>
<protein>
    <submittedName>
        <fullName evidence="2">Uncharacterized protein</fullName>
    </submittedName>
</protein>
<name>A0A8H5T327_FUSHE</name>
<sequence length="400" mass="44412">MTGKPVYKPEEIRFALNLMVQDLFNEEISQSFRSRFNRELTDNQIRYLRNKYGKDPDYGSPLVNRPANKKLKRRREAMAAGSLASTPSEVSRPIKQIRRERSTTLPRSSFIPRNPPGACSRAPTLKAEVKKSPSLFSTPLPSAAPAQSKLSNVQSSIENFYTSNTTGFSPNAWHTQPGTTFTTNFTPINTQFGQYDTKSPSQGSHEANTTLPDQTSLSASYIQPPYSTYSIEKPAHGSQIHNMMPTPNPQQAPSTSFPLDMSLSNYSQLSNPAHPQQVVPPQECSPVQKSEPVACEGDIASLSWEEYVRPARSAAERNSSHSLLTQSIEAPDDQLQLEQKQSASCPTSRDGDDRQKTVQEPPHSVPKNQQSNAHVDSNAIDPRLFGSNYDPRFFVKKSPS</sequence>
<accession>A0A8H5T327</accession>
<feature type="compositionally biased region" description="Polar residues" evidence="1">
    <location>
        <begin position="336"/>
        <end position="347"/>
    </location>
</feature>
<keyword evidence="3" id="KW-1185">Reference proteome</keyword>
<organism evidence="2 3">
    <name type="scientific">Fusarium heterosporum</name>
    <dbReference type="NCBI Taxonomy" id="42747"/>
    <lineage>
        <taxon>Eukaryota</taxon>
        <taxon>Fungi</taxon>
        <taxon>Dikarya</taxon>
        <taxon>Ascomycota</taxon>
        <taxon>Pezizomycotina</taxon>
        <taxon>Sordariomycetes</taxon>
        <taxon>Hypocreomycetidae</taxon>
        <taxon>Hypocreales</taxon>
        <taxon>Nectriaceae</taxon>
        <taxon>Fusarium</taxon>
        <taxon>Fusarium heterosporum species complex</taxon>
    </lineage>
</organism>
<feature type="compositionally biased region" description="Polar residues" evidence="1">
    <location>
        <begin position="366"/>
        <end position="375"/>
    </location>
</feature>
<dbReference type="Proteomes" id="UP000567885">
    <property type="component" value="Unassembled WGS sequence"/>
</dbReference>